<evidence type="ECO:0000256" key="3">
    <source>
        <dbReference type="ARBA" id="ARBA00023274"/>
    </source>
</evidence>
<dbReference type="GO" id="GO:0015934">
    <property type="term" value="C:large ribosomal subunit"/>
    <property type="evidence" value="ECO:0007669"/>
    <property type="project" value="InterPro"/>
</dbReference>
<dbReference type="NCBIfam" id="TIGR01031">
    <property type="entry name" value="rpmF_bact"/>
    <property type="match status" value="1"/>
</dbReference>
<comment type="caution">
    <text evidence="7">The sequence shown here is derived from an EMBL/GenBank/DDBJ whole genome shotgun (WGS) entry which is preliminary data.</text>
</comment>
<organism evidence="7 8">
    <name type="scientific">Candidatus Buchananbacteria bacterium RBG_13_36_9</name>
    <dbReference type="NCBI Taxonomy" id="1797530"/>
    <lineage>
        <taxon>Bacteria</taxon>
        <taxon>Candidatus Buchananiibacteriota</taxon>
    </lineage>
</organism>
<evidence type="ECO:0000256" key="4">
    <source>
        <dbReference type="ARBA" id="ARBA00035178"/>
    </source>
</evidence>
<protein>
    <recommendedName>
        <fullName evidence="4 5">Large ribosomal subunit protein bL32</fullName>
    </recommendedName>
</protein>
<name>A0A1G1XMV2_9BACT</name>
<comment type="similarity">
    <text evidence="1 5">Belongs to the bacterial ribosomal protein bL32 family.</text>
</comment>
<dbReference type="Pfam" id="PF01783">
    <property type="entry name" value="Ribosomal_L32p"/>
    <property type="match status" value="1"/>
</dbReference>
<keyword evidence="3 5" id="KW-0687">Ribonucleoprotein</keyword>
<dbReference type="GO" id="GO:0003735">
    <property type="term" value="F:structural constituent of ribosome"/>
    <property type="evidence" value="ECO:0007669"/>
    <property type="project" value="InterPro"/>
</dbReference>
<gene>
    <name evidence="5" type="primary">rpmF</name>
    <name evidence="7" type="ORF">A2Y82_03830</name>
</gene>
<keyword evidence="2 5" id="KW-0689">Ribosomal protein</keyword>
<dbReference type="PANTHER" id="PTHR35534:SF1">
    <property type="entry name" value="LARGE RIBOSOMAL SUBUNIT PROTEIN BL32"/>
    <property type="match status" value="1"/>
</dbReference>
<evidence type="ECO:0000256" key="2">
    <source>
        <dbReference type="ARBA" id="ARBA00022980"/>
    </source>
</evidence>
<feature type="region of interest" description="Disordered" evidence="6">
    <location>
        <begin position="60"/>
        <end position="80"/>
    </location>
</feature>
<dbReference type="Proteomes" id="UP000176498">
    <property type="component" value="Unassembled WGS sequence"/>
</dbReference>
<dbReference type="EMBL" id="MHHZ01000020">
    <property type="protein sequence ID" value="OGY41312.1"/>
    <property type="molecule type" value="Genomic_DNA"/>
</dbReference>
<accession>A0A1G1XMV2</accession>
<evidence type="ECO:0000313" key="7">
    <source>
        <dbReference type="EMBL" id="OGY41312.1"/>
    </source>
</evidence>
<dbReference type="HAMAP" id="MF_00340">
    <property type="entry name" value="Ribosomal_bL32"/>
    <property type="match status" value="1"/>
</dbReference>
<sequence length="80" mass="9232">MSVPAKRRASSSKRRRAGHFALKKVKYNLCPKCKKPKMPHAVCSYCGTYQNREVLKSKLDKKELKKLNKQKAQAAEKQKQ</sequence>
<dbReference type="InterPro" id="IPR002677">
    <property type="entry name" value="Ribosomal_bL32"/>
</dbReference>
<dbReference type="PANTHER" id="PTHR35534">
    <property type="entry name" value="50S RIBOSOMAL PROTEIN L32"/>
    <property type="match status" value="1"/>
</dbReference>
<evidence type="ECO:0000256" key="6">
    <source>
        <dbReference type="SAM" id="MobiDB-lite"/>
    </source>
</evidence>
<dbReference type="InterPro" id="IPR011332">
    <property type="entry name" value="Ribosomal_zn-bd"/>
</dbReference>
<reference evidence="7 8" key="1">
    <citation type="journal article" date="2016" name="Nat. Commun.">
        <title>Thousands of microbial genomes shed light on interconnected biogeochemical processes in an aquifer system.</title>
        <authorList>
            <person name="Anantharaman K."/>
            <person name="Brown C.T."/>
            <person name="Hug L.A."/>
            <person name="Sharon I."/>
            <person name="Castelle C.J."/>
            <person name="Probst A.J."/>
            <person name="Thomas B.C."/>
            <person name="Singh A."/>
            <person name="Wilkins M.J."/>
            <person name="Karaoz U."/>
            <person name="Brodie E.L."/>
            <person name="Williams K.H."/>
            <person name="Hubbard S.S."/>
            <person name="Banfield J.F."/>
        </authorList>
    </citation>
    <scope>NUCLEOTIDE SEQUENCE [LARGE SCALE GENOMIC DNA]</scope>
</reference>
<evidence type="ECO:0000256" key="1">
    <source>
        <dbReference type="ARBA" id="ARBA00008560"/>
    </source>
</evidence>
<evidence type="ECO:0000313" key="8">
    <source>
        <dbReference type="Proteomes" id="UP000176498"/>
    </source>
</evidence>
<evidence type="ECO:0000256" key="5">
    <source>
        <dbReference type="HAMAP-Rule" id="MF_00340"/>
    </source>
</evidence>
<dbReference type="InterPro" id="IPR044957">
    <property type="entry name" value="Ribosomal_bL32_bact"/>
</dbReference>
<dbReference type="SUPFAM" id="SSF57829">
    <property type="entry name" value="Zn-binding ribosomal proteins"/>
    <property type="match status" value="1"/>
</dbReference>
<dbReference type="GO" id="GO:0006412">
    <property type="term" value="P:translation"/>
    <property type="evidence" value="ECO:0007669"/>
    <property type="project" value="UniProtKB-UniRule"/>
</dbReference>
<dbReference type="AlphaFoldDB" id="A0A1G1XMV2"/>
<proteinExistence type="inferred from homology"/>